<dbReference type="EMBL" id="SRLO01000028">
    <property type="protein sequence ID" value="TNN84199.1"/>
    <property type="molecule type" value="Genomic_DNA"/>
</dbReference>
<dbReference type="Proteomes" id="UP000314294">
    <property type="component" value="Unassembled WGS sequence"/>
</dbReference>
<name>A0A4Z2J1T6_9TELE</name>
<organism evidence="1 2">
    <name type="scientific">Liparis tanakae</name>
    <name type="common">Tanaka's snailfish</name>
    <dbReference type="NCBI Taxonomy" id="230148"/>
    <lineage>
        <taxon>Eukaryota</taxon>
        <taxon>Metazoa</taxon>
        <taxon>Chordata</taxon>
        <taxon>Craniata</taxon>
        <taxon>Vertebrata</taxon>
        <taxon>Euteleostomi</taxon>
        <taxon>Actinopterygii</taxon>
        <taxon>Neopterygii</taxon>
        <taxon>Teleostei</taxon>
        <taxon>Neoteleostei</taxon>
        <taxon>Acanthomorphata</taxon>
        <taxon>Eupercaria</taxon>
        <taxon>Perciformes</taxon>
        <taxon>Cottioidei</taxon>
        <taxon>Cottales</taxon>
        <taxon>Liparidae</taxon>
        <taxon>Liparis</taxon>
    </lineage>
</organism>
<evidence type="ECO:0000313" key="1">
    <source>
        <dbReference type="EMBL" id="TNN84199.1"/>
    </source>
</evidence>
<accession>A0A4Z2J1T6</accession>
<dbReference type="OrthoDB" id="10540835at2759"/>
<evidence type="ECO:0000313" key="2">
    <source>
        <dbReference type="Proteomes" id="UP000314294"/>
    </source>
</evidence>
<comment type="caution">
    <text evidence="1">The sequence shown here is derived from an EMBL/GenBank/DDBJ whole genome shotgun (WGS) entry which is preliminary data.</text>
</comment>
<reference evidence="1 2" key="1">
    <citation type="submission" date="2019-03" db="EMBL/GenBank/DDBJ databases">
        <title>First draft genome of Liparis tanakae, snailfish: a comprehensive survey of snailfish specific genes.</title>
        <authorList>
            <person name="Kim W."/>
            <person name="Song I."/>
            <person name="Jeong J.-H."/>
            <person name="Kim D."/>
            <person name="Kim S."/>
            <person name="Ryu S."/>
            <person name="Song J.Y."/>
            <person name="Lee S.K."/>
        </authorList>
    </citation>
    <scope>NUCLEOTIDE SEQUENCE [LARGE SCALE GENOMIC DNA]</scope>
    <source>
        <tissue evidence="1">Muscle</tissue>
    </source>
</reference>
<protein>
    <submittedName>
        <fullName evidence="1">Uncharacterized protein</fullName>
    </submittedName>
</protein>
<gene>
    <name evidence="1" type="ORF">EYF80_005526</name>
</gene>
<sequence>MHCNLFGDDHRFKTTKLTVLLSQAEVLRCVSRHLWVVFHLKKGAGDVAVLPIGHIDQRHDHLTQTHQGAIDTAGLLKEKQ</sequence>
<proteinExistence type="predicted"/>
<dbReference type="AlphaFoldDB" id="A0A4Z2J1T6"/>
<keyword evidence="2" id="KW-1185">Reference proteome</keyword>